<dbReference type="InterPro" id="IPR045113">
    <property type="entry name" value="Rpb7-like"/>
</dbReference>
<evidence type="ECO:0000313" key="8">
    <source>
        <dbReference type="EMBL" id="TIC60918.1"/>
    </source>
</evidence>
<evidence type="ECO:0000313" key="9">
    <source>
        <dbReference type="Proteomes" id="UP000305362"/>
    </source>
</evidence>
<evidence type="ECO:0000256" key="4">
    <source>
        <dbReference type="ARBA" id="ARBA00023163"/>
    </source>
</evidence>
<dbReference type="Pfam" id="PF03876">
    <property type="entry name" value="SHS2_Rpb7-N"/>
    <property type="match status" value="1"/>
</dbReference>
<protein>
    <recommendedName>
        <fullName evidence="10">RNA polymerase III subunit Rpc25 domain-containing protein</fullName>
    </recommendedName>
</protein>
<comment type="caution">
    <text evidence="8">The sequence shown here is derived from an EMBL/GenBank/DDBJ whole genome shotgun (WGS) entry which is preliminary data.</text>
</comment>
<sequence length="223" mass="25516">MKQSLELKDTIAVKPSNLNKDLLDSIVDSINYKYSNKIIQDLGLALCLHSLLDSSEGFIQHSNGNVYYKCKFNLIIFRPFVGEILIAKVKSTSEEGITASVGFFDDIFIPIYNLPPITQYDKAESTFFWLANWEEDSDPFTSSPEQRAYIDIGENIRIRIEAEHFENVYPKPKKVAIEESEQDIIPTAYRLTASIDGQGLGVVSWWEEVEEEEEEEEDAQMEE</sequence>
<evidence type="ECO:0000259" key="6">
    <source>
        <dbReference type="Pfam" id="PF03876"/>
    </source>
</evidence>
<evidence type="ECO:0000259" key="7">
    <source>
        <dbReference type="Pfam" id="PF08292"/>
    </source>
</evidence>
<keyword evidence="5" id="KW-0539">Nucleus</keyword>
<proteinExistence type="inferred from homology"/>
<evidence type="ECO:0008006" key="10">
    <source>
        <dbReference type="Google" id="ProtNLM"/>
    </source>
</evidence>
<dbReference type="SUPFAM" id="SSF88798">
    <property type="entry name" value="N-terminal, heterodimerisation domain of RBP7 (RpoE)"/>
    <property type="match status" value="1"/>
</dbReference>
<evidence type="ECO:0000256" key="2">
    <source>
        <dbReference type="ARBA" id="ARBA00009307"/>
    </source>
</evidence>
<feature type="domain" description="RNA polymerase Rpb7-like N-terminal" evidence="6">
    <location>
        <begin position="8"/>
        <end position="64"/>
    </location>
</feature>
<keyword evidence="4" id="KW-0804">Transcription</keyword>
<dbReference type="GO" id="GO:0006384">
    <property type="term" value="P:transcription initiation at RNA polymerase III promoter"/>
    <property type="evidence" value="ECO:0007669"/>
    <property type="project" value="TreeGrafter"/>
</dbReference>
<dbReference type="InterPro" id="IPR013238">
    <property type="entry name" value="RNA_pol_III_Rbc25"/>
</dbReference>
<comment type="similarity">
    <text evidence="2">Belongs to the eukaryotic RPB7/RPC8 RNA polymerase subunit family.</text>
</comment>
<feature type="domain" description="RNA polymerase III subunit Rpc25" evidence="7">
    <location>
        <begin position="83"/>
        <end position="206"/>
    </location>
</feature>
<gene>
    <name evidence="8" type="ORF">E3Q03_02925</name>
</gene>
<dbReference type="Gene3D" id="2.40.50.140">
    <property type="entry name" value="Nucleic acid-binding proteins"/>
    <property type="match status" value="1"/>
</dbReference>
<accession>A0AB74KC13</accession>
<dbReference type="InterPro" id="IPR036898">
    <property type="entry name" value="RNA_pol_Rpb7-like_N_sf"/>
</dbReference>
<dbReference type="PANTHER" id="PTHR12709">
    <property type="entry name" value="DNA-DIRECTED RNA POLYMERASE II, III"/>
    <property type="match status" value="1"/>
</dbReference>
<dbReference type="Proteomes" id="UP000305362">
    <property type="component" value="Unassembled WGS sequence"/>
</dbReference>
<organism evidence="8 9">
    <name type="scientific">Wallemia mellicola</name>
    <dbReference type="NCBI Taxonomy" id="1708541"/>
    <lineage>
        <taxon>Eukaryota</taxon>
        <taxon>Fungi</taxon>
        <taxon>Dikarya</taxon>
        <taxon>Basidiomycota</taxon>
        <taxon>Wallemiomycotina</taxon>
        <taxon>Wallemiomycetes</taxon>
        <taxon>Wallemiales</taxon>
        <taxon>Wallemiaceae</taxon>
        <taxon>Wallemia</taxon>
    </lineage>
</organism>
<comment type="subcellular location">
    <subcellularLocation>
        <location evidence="1">Nucleus</location>
    </subcellularLocation>
</comment>
<dbReference type="InterPro" id="IPR012340">
    <property type="entry name" value="NA-bd_OB-fold"/>
</dbReference>
<dbReference type="SUPFAM" id="SSF50249">
    <property type="entry name" value="Nucleic acid-binding proteins"/>
    <property type="match status" value="1"/>
</dbReference>
<dbReference type="GO" id="GO:0005666">
    <property type="term" value="C:RNA polymerase III complex"/>
    <property type="evidence" value="ECO:0007669"/>
    <property type="project" value="TreeGrafter"/>
</dbReference>
<keyword evidence="3" id="KW-0240">DNA-directed RNA polymerase</keyword>
<dbReference type="Gene3D" id="3.30.1490.120">
    <property type="entry name" value="RNA polymerase Rpb7-like, N-terminal domain"/>
    <property type="match status" value="1"/>
</dbReference>
<reference evidence="8 9" key="1">
    <citation type="submission" date="2019-03" db="EMBL/GenBank/DDBJ databases">
        <title>Sequencing 25 genomes of Wallemia mellicola.</title>
        <authorList>
            <person name="Gostincar C."/>
        </authorList>
    </citation>
    <scope>NUCLEOTIDE SEQUENCE [LARGE SCALE GENOMIC DNA]</scope>
    <source>
        <strain evidence="8 9">EXF-1277</strain>
    </source>
</reference>
<dbReference type="Pfam" id="PF08292">
    <property type="entry name" value="RNA_pol_Rbc25"/>
    <property type="match status" value="1"/>
</dbReference>
<dbReference type="PANTHER" id="PTHR12709:SF1">
    <property type="entry name" value="DNA-DIRECTED RNA POLYMERASE III SUBUNIT RPC8"/>
    <property type="match status" value="1"/>
</dbReference>
<dbReference type="AlphaFoldDB" id="A0AB74KC13"/>
<dbReference type="EMBL" id="SPRV01000034">
    <property type="protein sequence ID" value="TIC60918.1"/>
    <property type="molecule type" value="Genomic_DNA"/>
</dbReference>
<dbReference type="InterPro" id="IPR005576">
    <property type="entry name" value="Rpb7-like_N"/>
</dbReference>
<evidence type="ECO:0000256" key="3">
    <source>
        <dbReference type="ARBA" id="ARBA00022478"/>
    </source>
</evidence>
<evidence type="ECO:0000256" key="1">
    <source>
        <dbReference type="ARBA" id="ARBA00004123"/>
    </source>
</evidence>
<name>A0AB74KC13_9BASI</name>
<evidence type="ECO:0000256" key="5">
    <source>
        <dbReference type="ARBA" id="ARBA00023242"/>
    </source>
</evidence>